<gene>
    <name evidence="1" type="ORF">EAI93_08290</name>
</gene>
<comment type="caution">
    <text evidence="1">The sequence shown here is derived from an EMBL/GenBank/DDBJ whole genome shotgun (WGS) entry which is preliminary data.</text>
</comment>
<proteinExistence type="predicted"/>
<evidence type="ECO:0000313" key="2">
    <source>
        <dbReference type="Proteomes" id="UP000292665"/>
    </source>
</evidence>
<name>A0A4V1YA52_9FIRM</name>
<dbReference type="EMBL" id="RCYR01000014">
    <property type="protein sequence ID" value="RYS79909.1"/>
    <property type="molecule type" value="Genomic_DNA"/>
</dbReference>
<dbReference type="AlphaFoldDB" id="A0A4V1YA52"/>
<sequence>MISFCKSILDFLRIDLPLTFKNSLLLAAVYTFIIPVIRGISNLDNIHSADVFGQSLALIGVFLFIPIIRQELEVSVKEIVYTKVWSYRKSVSIRLICSFWMITVMITIFASIMRLQNCSFPFLKYVTVTILYAVFLGILGLLFSQLGNNVIIGYLASLGYWSFCQFDILTEENVLYIFPIISGEIEMGKLMILMSINSFLLVVFFLSVKETRGMYK</sequence>
<accession>A0A4V1YA52</accession>
<dbReference type="Proteomes" id="UP000292665">
    <property type="component" value="Unassembled WGS sequence"/>
</dbReference>
<protein>
    <submittedName>
        <fullName evidence="1">Uncharacterized protein</fullName>
    </submittedName>
</protein>
<dbReference type="RefSeq" id="WP_004848229.1">
    <property type="nucleotide sequence ID" value="NZ_CYZO01000002.1"/>
</dbReference>
<evidence type="ECO:0000313" key="1">
    <source>
        <dbReference type="EMBL" id="RYS79909.1"/>
    </source>
</evidence>
<reference evidence="1 2" key="1">
    <citation type="journal article" date="2019" name="Science, e1252229">
        <title>Invertible promoters mediate bacterial phase variation, antibiotic resistance, and host adaptation in the gut.</title>
        <authorList>
            <person name="Jiang X."/>
            <person name="Hall A.B."/>
            <person name="Arthur T.D."/>
            <person name="Plichta D.R."/>
            <person name="Covington C.T."/>
            <person name="Poyet M."/>
            <person name="Crothers J."/>
            <person name="Moses P.L."/>
            <person name="Tolonen A.C."/>
            <person name="Vlamakis H."/>
            <person name="Alm E.J."/>
            <person name="Xavier R.J."/>
        </authorList>
    </citation>
    <scope>NUCLEOTIDE SEQUENCE [LARGE SCALE GENOMIC DNA]</scope>
    <source>
        <strain evidence="2">aa_0143</strain>
    </source>
</reference>
<organism evidence="1 2">
    <name type="scientific">[Ruminococcus] torques</name>
    <dbReference type="NCBI Taxonomy" id="33039"/>
    <lineage>
        <taxon>Bacteria</taxon>
        <taxon>Bacillati</taxon>
        <taxon>Bacillota</taxon>
        <taxon>Clostridia</taxon>
        <taxon>Lachnospirales</taxon>
        <taxon>Lachnospiraceae</taxon>
        <taxon>Mediterraneibacter</taxon>
    </lineage>
</organism>